<dbReference type="CDD" id="cd20353">
    <property type="entry name" value="Rcat_RBR_RNF216"/>
    <property type="match status" value="1"/>
</dbReference>
<dbReference type="PANTHER" id="PTHR22770:SF47">
    <property type="entry name" value="E3 UBIQUITIN-PROTEIN LIGASE RNF216"/>
    <property type="match status" value="1"/>
</dbReference>
<evidence type="ECO:0000256" key="4">
    <source>
        <dbReference type="ARBA" id="ARBA00022737"/>
    </source>
</evidence>
<evidence type="ECO:0000313" key="10">
    <source>
        <dbReference type="WBParaSite" id="Pan_g17510.t1"/>
    </source>
</evidence>
<comment type="pathway">
    <text evidence="1">Protein modification; protein ubiquitination.</text>
</comment>
<feature type="domain" description="RING-type" evidence="8">
    <location>
        <begin position="222"/>
        <end position="446"/>
    </location>
</feature>
<keyword evidence="5" id="KW-0863">Zinc-finger</keyword>
<dbReference type="GO" id="GO:0008270">
    <property type="term" value="F:zinc ion binding"/>
    <property type="evidence" value="ECO:0007669"/>
    <property type="project" value="UniProtKB-KW"/>
</dbReference>
<dbReference type="InterPro" id="IPR044066">
    <property type="entry name" value="TRIAD_supradom"/>
</dbReference>
<keyword evidence="7" id="KW-0862">Zinc</keyword>
<sequence length="490" mass="56624">MADEKRRYLNEIFPWAAVDRALQDYPNMPNDWLANHIVEKLADFTVDPVLPKVPVVPAAEAGSSNAAPTEPSARNDIGPMIFNDAHHLRAELRKFLKETFKKAMKAFRRRASRKFRKLIKYYFRLIPDQLIDEVFTVTKSRRLATFCLLSLVSTNSRETVEELGIKLENWDQDWLIDSESKFPNHIDWMVEGWTKYKSICQLYEKLKKYADVLIRENMILHPTVTCNVCFEDWFPQFTKPCGDDPNNCHRFCNNCVIAHANAATQNMPMAEFGVGLTCMEFECKNPIYLTKLRNLLPVHIMRRLDERVFEENLGAAGIQVERCHKCNFAIEMEPPKNVNKVFHCPHCGQARCRLCDRPWNNAHFGLTCREIDVREGNAPYWRAVETKLNEAVTRRCHKCNLAFVKSDGCNLMTCRCRSTQCYICRAKNITYNHFCDHPKQPSQTRCTKCTACMLFDDATALDNTVIRNIMKEANESAPTTINNEKEATTV</sequence>
<dbReference type="PROSITE" id="PS51873">
    <property type="entry name" value="TRIAD"/>
    <property type="match status" value="1"/>
</dbReference>
<accession>A0A7E4V7H1</accession>
<dbReference type="AlphaFoldDB" id="A0A7E4V7H1"/>
<reference evidence="9" key="1">
    <citation type="journal article" date="2013" name="Genetics">
        <title>The draft genome and transcriptome of Panagrellus redivivus are shaped by the harsh demands of a free-living lifestyle.</title>
        <authorList>
            <person name="Srinivasan J."/>
            <person name="Dillman A.R."/>
            <person name="Macchietto M.G."/>
            <person name="Heikkinen L."/>
            <person name="Lakso M."/>
            <person name="Fracchia K.M."/>
            <person name="Antoshechkin I."/>
            <person name="Mortazavi A."/>
            <person name="Wong G."/>
            <person name="Sternberg P.W."/>
        </authorList>
    </citation>
    <scope>NUCLEOTIDE SEQUENCE [LARGE SCALE GENOMIC DNA]</scope>
    <source>
        <strain evidence="9">MT8872</strain>
    </source>
</reference>
<evidence type="ECO:0000256" key="6">
    <source>
        <dbReference type="ARBA" id="ARBA00022786"/>
    </source>
</evidence>
<dbReference type="GO" id="GO:0016740">
    <property type="term" value="F:transferase activity"/>
    <property type="evidence" value="ECO:0007669"/>
    <property type="project" value="UniProtKB-KW"/>
</dbReference>
<dbReference type="Gene3D" id="1.20.120.1750">
    <property type="match status" value="1"/>
</dbReference>
<keyword evidence="9" id="KW-1185">Reference proteome</keyword>
<protein>
    <submittedName>
        <fullName evidence="10">RING-type domain-containing protein</fullName>
    </submittedName>
</protein>
<keyword evidence="6" id="KW-0833">Ubl conjugation pathway</keyword>
<proteinExistence type="predicted"/>
<dbReference type="Pfam" id="PF01485">
    <property type="entry name" value="IBR"/>
    <property type="match status" value="1"/>
</dbReference>
<dbReference type="InterPro" id="IPR051628">
    <property type="entry name" value="LUBAC_E3_Ligases"/>
</dbReference>
<evidence type="ECO:0000256" key="1">
    <source>
        <dbReference type="ARBA" id="ARBA00004906"/>
    </source>
</evidence>
<evidence type="ECO:0000313" key="9">
    <source>
        <dbReference type="Proteomes" id="UP000492821"/>
    </source>
</evidence>
<evidence type="ECO:0000256" key="5">
    <source>
        <dbReference type="ARBA" id="ARBA00022771"/>
    </source>
</evidence>
<evidence type="ECO:0000256" key="7">
    <source>
        <dbReference type="ARBA" id="ARBA00022833"/>
    </source>
</evidence>
<dbReference type="InterPro" id="IPR002867">
    <property type="entry name" value="IBR_dom"/>
</dbReference>
<dbReference type="Proteomes" id="UP000492821">
    <property type="component" value="Unassembled WGS sequence"/>
</dbReference>
<keyword evidence="4" id="KW-0677">Repeat</keyword>
<evidence type="ECO:0000256" key="3">
    <source>
        <dbReference type="ARBA" id="ARBA00022723"/>
    </source>
</evidence>
<dbReference type="PANTHER" id="PTHR22770">
    <property type="entry name" value="UBIQUITIN CONJUGATING ENZYME 7 INTERACTING PROTEIN-RELATED"/>
    <property type="match status" value="1"/>
</dbReference>
<name>A0A7E4V7H1_PANRE</name>
<evidence type="ECO:0000256" key="2">
    <source>
        <dbReference type="ARBA" id="ARBA00022679"/>
    </source>
</evidence>
<dbReference type="SUPFAM" id="SSF57850">
    <property type="entry name" value="RING/U-box"/>
    <property type="match status" value="3"/>
</dbReference>
<dbReference type="WBParaSite" id="Pan_g17510.t1">
    <property type="protein sequence ID" value="Pan_g17510.t1"/>
    <property type="gene ID" value="Pan_g17510"/>
</dbReference>
<keyword evidence="3" id="KW-0479">Metal-binding</keyword>
<organism evidence="9 10">
    <name type="scientific">Panagrellus redivivus</name>
    <name type="common">Microworm</name>
    <dbReference type="NCBI Taxonomy" id="6233"/>
    <lineage>
        <taxon>Eukaryota</taxon>
        <taxon>Metazoa</taxon>
        <taxon>Ecdysozoa</taxon>
        <taxon>Nematoda</taxon>
        <taxon>Chromadorea</taxon>
        <taxon>Rhabditida</taxon>
        <taxon>Tylenchina</taxon>
        <taxon>Panagrolaimomorpha</taxon>
        <taxon>Panagrolaimoidea</taxon>
        <taxon>Panagrolaimidae</taxon>
        <taxon>Panagrellus</taxon>
    </lineage>
</organism>
<reference evidence="10" key="2">
    <citation type="submission" date="2020-10" db="UniProtKB">
        <authorList>
            <consortium name="WormBaseParasite"/>
        </authorList>
    </citation>
    <scope>IDENTIFICATION</scope>
</reference>
<keyword evidence="2" id="KW-0808">Transferase</keyword>
<dbReference type="Pfam" id="PF26200">
    <property type="entry name" value="Rcat_RNF216"/>
    <property type="match status" value="1"/>
</dbReference>
<dbReference type="InterPro" id="IPR047546">
    <property type="entry name" value="Rcat_RBR_RNF216"/>
</dbReference>
<evidence type="ECO:0000259" key="8">
    <source>
        <dbReference type="PROSITE" id="PS51873"/>
    </source>
</evidence>